<sequence>MRQNARSARPLLKHLRRFNRTPNCASNSKTSKLPAGLSSRTSTVRDCKTVRLLDRTTVGVTVHASDPNNSIHIDVLTRLQEVSFMDVLLMTGRLLVFLVIAPLRVLVFLLSLVVRRPRRVRSTTFGSARWARLRELVFGGVMSGDGLIVGKKFGRFLRFNRDGYVLLFAPTRSGKGVGVVVPNLLNYKGSIICSDPKGENSAITGRYRASLGPSLTLNVINPQMSDSFNPLDMVRTGTFHEADDALELAKLLVIPEGGNSGHWDNRATQLLQGVVLYTCLRYANVPELRNLSKVRSLIASGWTGISSVIAEDARDLGSTSLREFMQAFQEMEASEEARSILSNADKAIALWSADRPAGLVSLTSSFDFRDFNRQVMTCFIIVDEEKLPIYAGFLRVMMGCALMAMTRAKDEAPPKHPTLLLLDEAAAMGRIEPLETGVGYLATYARMILVFQDLNQLRRTYPKADSMIANANCKVAFGVNDVASARDLADAIGKTTVINADGSEVGRYLLDPSEVTRLSPKKSIIFFSGAVTYPILANKIRYFKVRRWRRRYDAWRRPSAKVVQFRLPPSENAAA</sequence>
<keyword evidence="4 8" id="KW-0812">Transmembrane</keyword>
<dbReference type="PANTHER" id="PTHR37937">
    <property type="entry name" value="CONJUGATIVE TRANSFER: DNA TRANSPORT"/>
    <property type="match status" value="1"/>
</dbReference>
<evidence type="ECO:0000256" key="8">
    <source>
        <dbReference type="SAM" id="Phobius"/>
    </source>
</evidence>
<name>A0AA92BYP1_RHIRH</name>
<evidence type="ECO:0008006" key="11">
    <source>
        <dbReference type="Google" id="ProtNLM"/>
    </source>
</evidence>
<evidence type="ECO:0000256" key="7">
    <source>
        <dbReference type="ARBA" id="ARBA00023136"/>
    </source>
</evidence>
<gene>
    <name evidence="9" type="ORF">DC430_23545</name>
</gene>
<evidence type="ECO:0000256" key="4">
    <source>
        <dbReference type="ARBA" id="ARBA00022692"/>
    </source>
</evidence>
<dbReference type="Pfam" id="PF02534">
    <property type="entry name" value="T4SS-DNA_transf"/>
    <property type="match status" value="1"/>
</dbReference>
<comment type="similarity">
    <text evidence="2">Belongs to the VirD4/TraG family.</text>
</comment>
<dbReference type="Proteomes" id="UP000244335">
    <property type="component" value="Unassembled WGS sequence"/>
</dbReference>
<dbReference type="SUPFAM" id="SSF52540">
    <property type="entry name" value="P-loop containing nucleoside triphosphate hydrolases"/>
    <property type="match status" value="1"/>
</dbReference>
<evidence type="ECO:0000313" key="9">
    <source>
        <dbReference type="EMBL" id="PVE49876.1"/>
    </source>
</evidence>
<evidence type="ECO:0000256" key="5">
    <source>
        <dbReference type="ARBA" id="ARBA00022971"/>
    </source>
</evidence>
<protein>
    <recommendedName>
        <fullName evidence="11">Type IV secretory system conjugative DNA transfer family protein</fullName>
    </recommendedName>
</protein>
<dbReference type="InterPro" id="IPR051539">
    <property type="entry name" value="T4SS-coupling_protein"/>
</dbReference>
<keyword evidence="5" id="KW-0184">Conjugation</keyword>
<dbReference type="AlphaFoldDB" id="A0AA92BYP1"/>
<evidence type="ECO:0000313" key="10">
    <source>
        <dbReference type="Proteomes" id="UP000244335"/>
    </source>
</evidence>
<organism evidence="9 10">
    <name type="scientific">Rhizobium rhizogenes</name>
    <name type="common">Agrobacterium rhizogenes</name>
    <dbReference type="NCBI Taxonomy" id="359"/>
    <lineage>
        <taxon>Bacteria</taxon>
        <taxon>Pseudomonadati</taxon>
        <taxon>Pseudomonadota</taxon>
        <taxon>Alphaproteobacteria</taxon>
        <taxon>Hyphomicrobiales</taxon>
        <taxon>Rhizobiaceae</taxon>
        <taxon>Rhizobium/Agrobacterium group</taxon>
        <taxon>Rhizobium</taxon>
    </lineage>
</organism>
<dbReference type="PANTHER" id="PTHR37937:SF1">
    <property type="entry name" value="CONJUGATIVE TRANSFER: DNA TRANSPORT"/>
    <property type="match status" value="1"/>
</dbReference>
<comment type="subcellular location">
    <subcellularLocation>
        <location evidence="1">Cell membrane</location>
        <topology evidence="1">Multi-pass membrane protein</topology>
    </subcellularLocation>
</comment>
<dbReference type="InterPro" id="IPR027417">
    <property type="entry name" value="P-loop_NTPase"/>
</dbReference>
<keyword evidence="3" id="KW-1003">Cell membrane</keyword>
<keyword evidence="6 8" id="KW-1133">Transmembrane helix</keyword>
<accession>A0AA92BYP1</accession>
<feature type="transmembrane region" description="Helical" evidence="8">
    <location>
        <begin position="94"/>
        <end position="114"/>
    </location>
</feature>
<comment type="caution">
    <text evidence="9">The sequence shown here is derived from an EMBL/GenBank/DDBJ whole genome shotgun (WGS) entry which is preliminary data.</text>
</comment>
<keyword evidence="7 8" id="KW-0472">Membrane</keyword>
<proteinExistence type="inferred from homology"/>
<dbReference type="InterPro" id="IPR003688">
    <property type="entry name" value="TraG/VirD4"/>
</dbReference>
<dbReference type="GO" id="GO:0005886">
    <property type="term" value="C:plasma membrane"/>
    <property type="evidence" value="ECO:0007669"/>
    <property type="project" value="UniProtKB-SubCell"/>
</dbReference>
<evidence type="ECO:0000256" key="1">
    <source>
        <dbReference type="ARBA" id="ARBA00004651"/>
    </source>
</evidence>
<dbReference type="CDD" id="cd01127">
    <property type="entry name" value="TrwB_TraG_TraD_VirD4"/>
    <property type="match status" value="2"/>
</dbReference>
<reference evidence="9 10" key="1">
    <citation type="submission" date="2018-04" db="EMBL/GenBank/DDBJ databases">
        <authorList>
            <person name="Hagen T."/>
        </authorList>
    </citation>
    <scope>NUCLEOTIDE SEQUENCE [LARGE SCALE GENOMIC DNA]</scope>
    <source>
        <strain evidence="9 10">TPD7009</strain>
    </source>
</reference>
<evidence type="ECO:0000256" key="3">
    <source>
        <dbReference type="ARBA" id="ARBA00022475"/>
    </source>
</evidence>
<evidence type="ECO:0000256" key="2">
    <source>
        <dbReference type="ARBA" id="ARBA00008806"/>
    </source>
</evidence>
<evidence type="ECO:0000256" key="6">
    <source>
        <dbReference type="ARBA" id="ARBA00022989"/>
    </source>
</evidence>
<dbReference type="EMBL" id="QDFR01000016">
    <property type="protein sequence ID" value="PVE49876.1"/>
    <property type="molecule type" value="Genomic_DNA"/>
</dbReference>
<dbReference type="Gene3D" id="3.40.50.300">
    <property type="entry name" value="P-loop containing nucleotide triphosphate hydrolases"/>
    <property type="match status" value="1"/>
</dbReference>